<comment type="caution">
    <text evidence="8">The sequence shown here is derived from an EMBL/GenBank/DDBJ whole genome shotgun (WGS) entry which is preliminary data.</text>
</comment>
<gene>
    <name evidence="8" type="ORF">ACFSCY_18725</name>
</gene>
<dbReference type="PANTHER" id="PTHR30055">
    <property type="entry name" value="HTH-TYPE TRANSCRIPTIONAL REGULATOR RUTR"/>
    <property type="match status" value="1"/>
</dbReference>
<keyword evidence="3 5" id="KW-0238">DNA-binding</keyword>
<dbReference type="PROSITE" id="PS50977">
    <property type="entry name" value="HTH_TETR_2"/>
    <property type="match status" value="1"/>
</dbReference>
<feature type="region of interest" description="Disordered" evidence="6">
    <location>
        <begin position="151"/>
        <end position="174"/>
    </location>
</feature>
<feature type="DNA-binding region" description="H-T-H motif" evidence="5">
    <location>
        <begin position="31"/>
        <end position="50"/>
    </location>
</feature>
<evidence type="ECO:0000256" key="1">
    <source>
        <dbReference type="ARBA" id="ARBA00022491"/>
    </source>
</evidence>
<dbReference type="InterPro" id="IPR050109">
    <property type="entry name" value="HTH-type_TetR-like_transc_reg"/>
</dbReference>
<evidence type="ECO:0000256" key="2">
    <source>
        <dbReference type="ARBA" id="ARBA00023015"/>
    </source>
</evidence>
<reference evidence="9" key="1">
    <citation type="journal article" date="2019" name="Int. J. Syst. Evol. Microbiol.">
        <title>The Global Catalogue of Microorganisms (GCM) 10K type strain sequencing project: providing services to taxonomists for standard genome sequencing and annotation.</title>
        <authorList>
            <consortium name="The Broad Institute Genomics Platform"/>
            <consortium name="The Broad Institute Genome Sequencing Center for Infectious Disease"/>
            <person name="Wu L."/>
            <person name="Ma J."/>
        </authorList>
    </citation>
    <scope>NUCLEOTIDE SEQUENCE [LARGE SCALE GENOMIC DNA]</scope>
    <source>
        <strain evidence="9">JCM 12165</strain>
    </source>
</reference>
<dbReference type="InterPro" id="IPR003012">
    <property type="entry name" value="Tet_transcr_reg_TetR"/>
</dbReference>
<evidence type="ECO:0000256" key="6">
    <source>
        <dbReference type="SAM" id="MobiDB-lite"/>
    </source>
</evidence>
<keyword evidence="9" id="KW-1185">Reference proteome</keyword>
<dbReference type="PANTHER" id="PTHR30055:SF151">
    <property type="entry name" value="TRANSCRIPTIONAL REGULATORY PROTEIN"/>
    <property type="match status" value="1"/>
</dbReference>
<dbReference type="Pfam" id="PF02909">
    <property type="entry name" value="TetR_C_1"/>
    <property type="match status" value="1"/>
</dbReference>
<feature type="domain" description="HTH tetR-type" evidence="7">
    <location>
        <begin position="8"/>
        <end position="68"/>
    </location>
</feature>
<dbReference type="InterPro" id="IPR023772">
    <property type="entry name" value="DNA-bd_HTH_TetR-type_CS"/>
</dbReference>
<dbReference type="EMBL" id="JBHUCP010000012">
    <property type="protein sequence ID" value="MFD1531475.1"/>
    <property type="molecule type" value="Genomic_DNA"/>
</dbReference>
<dbReference type="Pfam" id="PF00440">
    <property type="entry name" value="TetR_N"/>
    <property type="match status" value="1"/>
</dbReference>
<dbReference type="SUPFAM" id="SSF48498">
    <property type="entry name" value="Tetracyclin repressor-like, C-terminal domain"/>
    <property type="match status" value="1"/>
</dbReference>
<evidence type="ECO:0000259" key="7">
    <source>
        <dbReference type="PROSITE" id="PS50977"/>
    </source>
</evidence>
<evidence type="ECO:0000256" key="5">
    <source>
        <dbReference type="PROSITE-ProRule" id="PRU00335"/>
    </source>
</evidence>
<dbReference type="PRINTS" id="PR00400">
    <property type="entry name" value="TETREPRESSOR"/>
</dbReference>
<sequence length="233" mass="25382">MARPKVPLISKRKALEVALDIIDNEGIDALSIRRLADALKVNGASLYHHFENKEEIVVGAAKLALDEVRTPQTHDEPWRVWILRNNRRLRQAFREHPDLVPVMLRRRPLGIGEAQMDATVARLEEENVPTGAIAPMLEALELYAIGSALHEAGEDPAGGQGPDPEKAPNLARAVEQRSLSPDEIFDIVCEKIVDTVVLKAIERGGAPAPAAAAAPATRKRASSRRARSTKASA</sequence>
<feature type="compositionally biased region" description="Basic residues" evidence="6">
    <location>
        <begin position="217"/>
        <end position="233"/>
    </location>
</feature>
<dbReference type="InterPro" id="IPR001647">
    <property type="entry name" value="HTH_TetR"/>
</dbReference>
<proteinExistence type="predicted"/>
<feature type="compositionally biased region" description="Low complexity" evidence="6">
    <location>
        <begin position="206"/>
        <end position="216"/>
    </location>
</feature>
<keyword evidence="2" id="KW-0805">Transcription regulation</keyword>
<organism evidence="8 9">
    <name type="scientific">Pseudonocardia aurantiaca</name>
    <dbReference type="NCBI Taxonomy" id="75290"/>
    <lineage>
        <taxon>Bacteria</taxon>
        <taxon>Bacillati</taxon>
        <taxon>Actinomycetota</taxon>
        <taxon>Actinomycetes</taxon>
        <taxon>Pseudonocardiales</taxon>
        <taxon>Pseudonocardiaceae</taxon>
        <taxon>Pseudonocardia</taxon>
    </lineage>
</organism>
<evidence type="ECO:0000256" key="3">
    <source>
        <dbReference type="ARBA" id="ARBA00023125"/>
    </source>
</evidence>
<keyword evidence="1" id="KW-0678">Repressor</keyword>
<evidence type="ECO:0000313" key="8">
    <source>
        <dbReference type="EMBL" id="MFD1531475.1"/>
    </source>
</evidence>
<keyword evidence="4" id="KW-0804">Transcription</keyword>
<name>A0ABW4FLJ1_9PSEU</name>
<dbReference type="PRINTS" id="PR00455">
    <property type="entry name" value="HTHTETR"/>
</dbReference>
<dbReference type="RefSeq" id="WP_343978854.1">
    <property type="nucleotide sequence ID" value="NZ_BAAAJG010000010.1"/>
</dbReference>
<dbReference type="InterPro" id="IPR036271">
    <property type="entry name" value="Tet_transcr_reg_TetR-rel_C_sf"/>
</dbReference>
<dbReference type="Gene3D" id="1.10.357.10">
    <property type="entry name" value="Tetracycline Repressor, domain 2"/>
    <property type="match status" value="1"/>
</dbReference>
<dbReference type="SUPFAM" id="SSF46689">
    <property type="entry name" value="Homeodomain-like"/>
    <property type="match status" value="1"/>
</dbReference>
<feature type="region of interest" description="Disordered" evidence="6">
    <location>
        <begin position="204"/>
        <end position="233"/>
    </location>
</feature>
<protein>
    <submittedName>
        <fullName evidence="8">TetR/AcrR family transcriptional regulator</fullName>
    </submittedName>
</protein>
<evidence type="ECO:0000256" key="4">
    <source>
        <dbReference type="ARBA" id="ARBA00023163"/>
    </source>
</evidence>
<dbReference type="PROSITE" id="PS01081">
    <property type="entry name" value="HTH_TETR_1"/>
    <property type="match status" value="1"/>
</dbReference>
<dbReference type="InterPro" id="IPR009057">
    <property type="entry name" value="Homeodomain-like_sf"/>
</dbReference>
<accession>A0ABW4FLJ1</accession>
<dbReference type="InterPro" id="IPR004111">
    <property type="entry name" value="Repressor_TetR_C"/>
</dbReference>
<evidence type="ECO:0000313" key="9">
    <source>
        <dbReference type="Proteomes" id="UP001597145"/>
    </source>
</evidence>
<dbReference type="Proteomes" id="UP001597145">
    <property type="component" value="Unassembled WGS sequence"/>
</dbReference>